<dbReference type="InterPro" id="IPR036388">
    <property type="entry name" value="WH-like_DNA-bd_sf"/>
</dbReference>
<dbReference type="PROSITE" id="PS51755">
    <property type="entry name" value="OMPR_PHOB"/>
    <property type="match status" value="1"/>
</dbReference>
<keyword evidence="4" id="KW-0812">Transmembrane</keyword>
<name>A0A4R0YNU6_9GAMM</name>
<sequence>MTNGHRIDCGMRTMHAPVRAGQAPYDLWRMCVPPAWRMLPITGGRVTGKVMAQYPPDSGWIYQCDDIVVEPRAHRLERAGETVSVEPKAYAVLVVLLQQAGEVVGKNELLDAAWGHRHVTPGVLTRAVSQLRHTLGDCAGHPRYIATVHSLGYRFIGDVRRVATTVAAAEPAPEVEALEPASEPAPQAVAPAPPAKPPARPEPWITRWLAAAITLVMIVATLAVVLWHPPHDHLSTPRMTPQPALVLMPFAHSPDAHTLRPRHWPRTRRIATDYQPDRDSEATEARAAGFLTIGPDHGPAARE</sequence>
<dbReference type="GO" id="GO:0006355">
    <property type="term" value="P:regulation of DNA-templated transcription"/>
    <property type="evidence" value="ECO:0007669"/>
    <property type="project" value="InterPro"/>
</dbReference>
<comment type="caution">
    <text evidence="6">The sequence shown here is derived from an EMBL/GenBank/DDBJ whole genome shotgun (WGS) entry which is preliminary data.</text>
</comment>
<dbReference type="GO" id="GO:0000160">
    <property type="term" value="P:phosphorelay signal transduction system"/>
    <property type="evidence" value="ECO:0007669"/>
    <property type="project" value="InterPro"/>
</dbReference>
<dbReference type="GO" id="GO:0003677">
    <property type="term" value="F:DNA binding"/>
    <property type="evidence" value="ECO:0007669"/>
    <property type="project" value="UniProtKB-UniRule"/>
</dbReference>
<dbReference type="InterPro" id="IPR016032">
    <property type="entry name" value="Sig_transdc_resp-reg_C-effctor"/>
</dbReference>
<evidence type="ECO:0000256" key="3">
    <source>
        <dbReference type="SAM" id="MobiDB-lite"/>
    </source>
</evidence>
<evidence type="ECO:0000259" key="5">
    <source>
        <dbReference type="PROSITE" id="PS51755"/>
    </source>
</evidence>
<feature type="domain" description="OmpR/PhoB-type" evidence="5">
    <location>
        <begin position="59"/>
        <end position="157"/>
    </location>
</feature>
<keyword evidence="4" id="KW-0472">Membrane</keyword>
<protein>
    <submittedName>
        <fullName evidence="6">Transcriptional regulator</fullName>
    </submittedName>
</protein>
<evidence type="ECO:0000313" key="6">
    <source>
        <dbReference type="EMBL" id="TCI06335.1"/>
    </source>
</evidence>
<dbReference type="Proteomes" id="UP000291822">
    <property type="component" value="Unassembled WGS sequence"/>
</dbReference>
<dbReference type="InterPro" id="IPR001867">
    <property type="entry name" value="OmpR/PhoB-type_DNA-bd"/>
</dbReference>
<dbReference type="SUPFAM" id="SSF46894">
    <property type="entry name" value="C-terminal effector domain of the bipartite response regulators"/>
    <property type="match status" value="1"/>
</dbReference>
<organism evidence="6 7">
    <name type="scientific">Dyella soli</name>
    <dbReference type="NCBI Taxonomy" id="522319"/>
    <lineage>
        <taxon>Bacteria</taxon>
        <taxon>Pseudomonadati</taxon>
        <taxon>Pseudomonadota</taxon>
        <taxon>Gammaproteobacteria</taxon>
        <taxon>Lysobacterales</taxon>
        <taxon>Rhodanobacteraceae</taxon>
        <taxon>Dyella</taxon>
    </lineage>
</organism>
<feature type="compositionally biased region" description="Low complexity" evidence="3">
    <location>
        <begin position="174"/>
        <end position="190"/>
    </location>
</feature>
<feature type="region of interest" description="Disordered" evidence="3">
    <location>
        <begin position="274"/>
        <end position="303"/>
    </location>
</feature>
<dbReference type="SMART" id="SM00862">
    <property type="entry name" value="Trans_reg_C"/>
    <property type="match status" value="1"/>
</dbReference>
<dbReference type="Gene3D" id="1.10.10.10">
    <property type="entry name" value="Winged helix-like DNA-binding domain superfamily/Winged helix DNA-binding domain"/>
    <property type="match status" value="1"/>
</dbReference>
<proteinExistence type="predicted"/>
<feature type="compositionally biased region" description="Basic and acidic residues" evidence="3">
    <location>
        <begin position="275"/>
        <end position="284"/>
    </location>
</feature>
<keyword evidence="4" id="KW-1133">Transmembrane helix</keyword>
<evidence type="ECO:0000256" key="2">
    <source>
        <dbReference type="PROSITE-ProRule" id="PRU01091"/>
    </source>
</evidence>
<evidence type="ECO:0000256" key="4">
    <source>
        <dbReference type="SAM" id="Phobius"/>
    </source>
</evidence>
<feature type="DNA-binding region" description="OmpR/PhoB-type" evidence="2">
    <location>
        <begin position="59"/>
        <end position="157"/>
    </location>
</feature>
<gene>
    <name evidence="6" type="ORF">EZM97_33130</name>
</gene>
<evidence type="ECO:0000256" key="1">
    <source>
        <dbReference type="ARBA" id="ARBA00023125"/>
    </source>
</evidence>
<feature type="region of interest" description="Disordered" evidence="3">
    <location>
        <begin position="174"/>
        <end position="199"/>
    </location>
</feature>
<accession>A0A4R0YNU6</accession>
<keyword evidence="1 2" id="KW-0238">DNA-binding</keyword>
<dbReference type="CDD" id="cd00383">
    <property type="entry name" value="trans_reg_C"/>
    <property type="match status" value="1"/>
</dbReference>
<evidence type="ECO:0000313" key="7">
    <source>
        <dbReference type="Proteomes" id="UP000291822"/>
    </source>
</evidence>
<dbReference type="EMBL" id="SJTG01000006">
    <property type="protein sequence ID" value="TCI06335.1"/>
    <property type="molecule type" value="Genomic_DNA"/>
</dbReference>
<dbReference type="AlphaFoldDB" id="A0A4R0YNU6"/>
<feature type="transmembrane region" description="Helical" evidence="4">
    <location>
        <begin position="208"/>
        <end position="229"/>
    </location>
</feature>
<keyword evidence="7" id="KW-1185">Reference proteome</keyword>
<reference evidence="6 7" key="1">
    <citation type="submission" date="2019-02" db="EMBL/GenBank/DDBJ databases">
        <title>Dyella amyloliquefaciens sp. nov., isolated from forest soil.</title>
        <authorList>
            <person name="Gao Z.-H."/>
            <person name="Qiu L.-H."/>
        </authorList>
    </citation>
    <scope>NUCLEOTIDE SEQUENCE [LARGE SCALE GENOMIC DNA]</scope>
    <source>
        <strain evidence="6 7">KACC 12747</strain>
    </source>
</reference>
<dbReference type="Pfam" id="PF00486">
    <property type="entry name" value="Trans_reg_C"/>
    <property type="match status" value="1"/>
</dbReference>